<accession>T1EU68</accession>
<reference evidence="2" key="3">
    <citation type="submission" date="2015-06" db="UniProtKB">
        <authorList>
            <consortium name="EnsemblMetazoa"/>
        </authorList>
    </citation>
    <scope>IDENTIFICATION</scope>
</reference>
<evidence type="ECO:0000313" key="3">
    <source>
        <dbReference type="Proteomes" id="UP000015101"/>
    </source>
</evidence>
<dbReference type="EMBL" id="KB097495">
    <property type="protein sequence ID" value="ESN96480.1"/>
    <property type="molecule type" value="Genomic_DNA"/>
</dbReference>
<gene>
    <name evidence="2" type="primary">20200118</name>
    <name evidence="1" type="ORF">HELRODRAFT_163547</name>
</gene>
<evidence type="ECO:0000313" key="1">
    <source>
        <dbReference type="EMBL" id="ESN96480.1"/>
    </source>
</evidence>
<protein>
    <submittedName>
        <fullName evidence="1 2">Uncharacterized protein</fullName>
    </submittedName>
</protein>
<name>T1EU68_HELRO</name>
<reference evidence="1 3" key="2">
    <citation type="journal article" date="2013" name="Nature">
        <title>Insights into bilaterian evolution from three spiralian genomes.</title>
        <authorList>
            <person name="Simakov O."/>
            <person name="Marletaz F."/>
            <person name="Cho S.J."/>
            <person name="Edsinger-Gonzales E."/>
            <person name="Havlak P."/>
            <person name="Hellsten U."/>
            <person name="Kuo D.H."/>
            <person name="Larsson T."/>
            <person name="Lv J."/>
            <person name="Arendt D."/>
            <person name="Savage R."/>
            <person name="Osoegawa K."/>
            <person name="de Jong P."/>
            <person name="Grimwood J."/>
            <person name="Chapman J.A."/>
            <person name="Shapiro H."/>
            <person name="Aerts A."/>
            <person name="Otillar R.P."/>
            <person name="Terry A.Y."/>
            <person name="Boore J.L."/>
            <person name="Grigoriev I.V."/>
            <person name="Lindberg D.R."/>
            <person name="Seaver E.C."/>
            <person name="Weisblat D.A."/>
            <person name="Putnam N.H."/>
            <person name="Rokhsar D.S."/>
        </authorList>
    </citation>
    <scope>NUCLEOTIDE SEQUENCE</scope>
</reference>
<dbReference type="CTD" id="20200118"/>
<dbReference type="InParanoid" id="T1EU68"/>
<dbReference type="Proteomes" id="UP000015101">
    <property type="component" value="Unassembled WGS sequence"/>
</dbReference>
<dbReference type="RefSeq" id="XP_009025636.1">
    <property type="nucleotide sequence ID" value="XM_009027388.1"/>
</dbReference>
<sequence>MERGKTNNSSENESYYNLLLNYNEVPQSNILLGHYLASIADRDSHSYKIARKTKYTHTTQTSISIMKPTKIKKQKIGPTETFGRNKHAPYNNSFFFIFKSSLLHGATQHNLFMLYSPASILQ</sequence>
<dbReference type="EnsemblMetazoa" id="HelroT163547">
    <property type="protein sequence ID" value="HelroP163547"/>
    <property type="gene ID" value="HelroG163547"/>
</dbReference>
<dbReference type="HOGENOM" id="CLU_2029208_0_0_1"/>
<dbReference type="KEGG" id="hro:HELRODRAFT_163547"/>
<proteinExistence type="predicted"/>
<dbReference type="EMBL" id="AMQM01001393">
    <property type="status" value="NOT_ANNOTATED_CDS"/>
    <property type="molecule type" value="Genomic_DNA"/>
</dbReference>
<evidence type="ECO:0000313" key="2">
    <source>
        <dbReference type="EnsemblMetazoa" id="HelroP163547"/>
    </source>
</evidence>
<organism evidence="2 3">
    <name type="scientific">Helobdella robusta</name>
    <name type="common">Californian leech</name>
    <dbReference type="NCBI Taxonomy" id="6412"/>
    <lineage>
        <taxon>Eukaryota</taxon>
        <taxon>Metazoa</taxon>
        <taxon>Spiralia</taxon>
        <taxon>Lophotrochozoa</taxon>
        <taxon>Annelida</taxon>
        <taxon>Clitellata</taxon>
        <taxon>Hirudinea</taxon>
        <taxon>Rhynchobdellida</taxon>
        <taxon>Glossiphoniidae</taxon>
        <taxon>Helobdella</taxon>
    </lineage>
</organism>
<keyword evidence="3" id="KW-1185">Reference proteome</keyword>
<reference evidence="3" key="1">
    <citation type="submission" date="2012-12" db="EMBL/GenBank/DDBJ databases">
        <authorList>
            <person name="Hellsten U."/>
            <person name="Grimwood J."/>
            <person name="Chapman J.A."/>
            <person name="Shapiro H."/>
            <person name="Aerts A."/>
            <person name="Otillar R.P."/>
            <person name="Terry A.Y."/>
            <person name="Boore J.L."/>
            <person name="Simakov O."/>
            <person name="Marletaz F."/>
            <person name="Cho S.-J."/>
            <person name="Edsinger-Gonzales E."/>
            <person name="Havlak P."/>
            <person name="Kuo D.-H."/>
            <person name="Larsson T."/>
            <person name="Lv J."/>
            <person name="Arendt D."/>
            <person name="Savage R."/>
            <person name="Osoegawa K."/>
            <person name="de Jong P."/>
            <person name="Lindberg D.R."/>
            <person name="Seaver E.C."/>
            <person name="Weisblat D.A."/>
            <person name="Putnam N.H."/>
            <person name="Grigoriev I.V."/>
            <person name="Rokhsar D.S."/>
        </authorList>
    </citation>
    <scope>NUCLEOTIDE SEQUENCE</scope>
</reference>
<dbReference type="GeneID" id="20200118"/>
<dbReference type="AlphaFoldDB" id="T1EU68"/>